<keyword evidence="3" id="KW-1185">Reference proteome</keyword>
<protein>
    <recommendedName>
        <fullName evidence="1">Cyclic-phosphate processing Receiver domain-containing protein</fullName>
    </recommendedName>
</protein>
<evidence type="ECO:0000259" key="1">
    <source>
        <dbReference type="Pfam" id="PF20274"/>
    </source>
</evidence>
<evidence type="ECO:0000313" key="3">
    <source>
        <dbReference type="Proteomes" id="UP000323257"/>
    </source>
</evidence>
<organism evidence="2 3">
    <name type="scientific">Paenibacillus methanolicus</name>
    <dbReference type="NCBI Taxonomy" id="582686"/>
    <lineage>
        <taxon>Bacteria</taxon>
        <taxon>Bacillati</taxon>
        <taxon>Bacillota</taxon>
        <taxon>Bacilli</taxon>
        <taxon>Bacillales</taxon>
        <taxon>Paenibacillaceae</taxon>
        <taxon>Paenibacillus</taxon>
    </lineage>
</organism>
<sequence>MEKNAIHLYLDDLRDCPSGFVLARSVEEAIRFFQSYDVGILSLDHDLGEDERGNELPSGYDFVKYFCEHSLHARRIYLHTDNPVDRLNMYETLLAAQRSGFIDPILWTSKRLGLTARRRLAYYETKQI</sequence>
<evidence type="ECO:0000313" key="2">
    <source>
        <dbReference type="EMBL" id="TYP69802.1"/>
    </source>
</evidence>
<gene>
    <name evidence="2" type="ORF">BCM02_113134</name>
</gene>
<proteinExistence type="predicted"/>
<dbReference type="Proteomes" id="UP000323257">
    <property type="component" value="Unassembled WGS sequence"/>
</dbReference>
<dbReference type="AlphaFoldDB" id="A0A5S5BUB9"/>
<dbReference type="EMBL" id="VNHS01000013">
    <property type="protein sequence ID" value="TYP69802.1"/>
    <property type="molecule type" value="Genomic_DNA"/>
</dbReference>
<name>A0A5S5BUB9_9BACL</name>
<reference evidence="2 3" key="1">
    <citation type="submission" date="2019-07" db="EMBL/GenBank/DDBJ databases">
        <title>Genomic Encyclopedia of Type Strains, Phase III (KMG-III): the genomes of soil and plant-associated and newly described type strains.</title>
        <authorList>
            <person name="Whitman W."/>
        </authorList>
    </citation>
    <scope>NUCLEOTIDE SEQUENCE [LARGE SCALE GENOMIC DNA]</scope>
    <source>
        <strain evidence="2 3">BL24</strain>
    </source>
</reference>
<comment type="caution">
    <text evidence="2">The sequence shown here is derived from an EMBL/GenBank/DDBJ whole genome shotgun (WGS) entry which is preliminary data.</text>
</comment>
<accession>A0A5S5BUB9</accession>
<feature type="domain" description="Cyclic-phosphate processing Receiver" evidence="1">
    <location>
        <begin position="6"/>
        <end position="93"/>
    </location>
</feature>
<dbReference type="Pfam" id="PF20274">
    <property type="entry name" value="cREC_REC"/>
    <property type="match status" value="1"/>
</dbReference>
<dbReference type="RefSeq" id="WP_246183611.1">
    <property type="nucleotide sequence ID" value="NZ_VNHS01000013.1"/>
</dbReference>
<dbReference type="InterPro" id="IPR046909">
    <property type="entry name" value="cREC_REC"/>
</dbReference>